<feature type="domain" description="HTH hxlR-type" evidence="4">
    <location>
        <begin position="15"/>
        <end position="114"/>
    </location>
</feature>
<organism evidence="5 6">
    <name type="scientific">Microbacterium enclense</name>
    <dbReference type="NCBI Taxonomy" id="993073"/>
    <lineage>
        <taxon>Bacteria</taxon>
        <taxon>Bacillati</taxon>
        <taxon>Actinomycetota</taxon>
        <taxon>Actinomycetes</taxon>
        <taxon>Micrococcales</taxon>
        <taxon>Microbacteriaceae</taxon>
        <taxon>Microbacterium</taxon>
    </lineage>
</organism>
<dbReference type="PANTHER" id="PTHR33204">
    <property type="entry name" value="TRANSCRIPTIONAL REGULATOR, MARR FAMILY"/>
    <property type="match status" value="1"/>
</dbReference>
<dbReference type="InterPro" id="IPR036390">
    <property type="entry name" value="WH_DNA-bd_sf"/>
</dbReference>
<protein>
    <submittedName>
        <fullName evidence="5">Transcriptional regulator</fullName>
    </submittedName>
</protein>
<dbReference type="InterPro" id="IPR036388">
    <property type="entry name" value="WH-like_DNA-bd_sf"/>
</dbReference>
<proteinExistence type="predicted"/>
<reference evidence="5 6" key="1">
    <citation type="journal article" date="2018" name="Front. Microbiol.">
        <title>Novel Insights Into Bacterial Dimethylsulfoniopropionate Catabolism in the East China Sea.</title>
        <authorList>
            <person name="Liu J."/>
            <person name="Liu J."/>
            <person name="Zhang S.H."/>
            <person name="Liang J."/>
            <person name="Lin H."/>
            <person name="Song D."/>
            <person name="Yang G.P."/>
            <person name="Todd J.D."/>
            <person name="Zhang X.H."/>
        </authorList>
    </citation>
    <scope>NUCLEOTIDE SEQUENCE [LARGE SCALE GENOMIC DNA]</scope>
    <source>
        <strain evidence="5 6">ZYFD042</strain>
    </source>
</reference>
<dbReference type="GO" id="GO:0003677">
    <property type="term" value="F:DNA binding"/>
    <property type="evidence" value="ECO:0007669"/>
    <property type="project" value="UniProtKB-KW"/>
</dbReference>
<keyword evidence="1" id="KW-0805">Transcription regulation</keyword>
<evidence type="ECO:0000256" key="1">
    <source>
        <dbReference type="ARBA" id="ARBA00023015"/>
    </source>
</evidence>
<keyword evidence="2" id="KW-0238">DNA-binding</keyword>
<gene>
    <name evidence="5" type="ORF">D8Y23_14060</name>
</gene>
<evidence type="ECO:0000256" key="3">
    <source>
        <dbReference type="ARBA" id="ARBA00023163"/>
    </source>
</evidence>
<dbReference type="InterPro" id="IPR002577">
    <property type="entry name" value="HTH_HxlR"/>
</dbReference>
<evidence type="ECO:0000313" key="5">
    <source>
        <dbReference type="EMBL" id="RWR16206.1"/>
    </source>
</evidence>
<evidence type="ECO:0000313" key="6">
    <source>
        <dbReference type="Proteomes" id="UP000285970"/>
    </source>
</evidence>
<dbReference type="OrthoDB" id="9792527at2"/>
<dbReference type="EMBL" id="RBZY01000062">
    <property type="protein sequence ID" value="RWR16206.1"/>
    <property type="molecule type" value="Genomic_DNA"/>
</dbReference>
<dbReference type="AlphaFoldDB" id="A0A3S3KUY0"/>
<dbReference type="Pfam" id="PF01638">
    <property type="entry name" value="HxlR"/>
    <property type="match status" value="1"/>
</dbReference>
<sequence length="154" mass="17095">MYDAPGQEYIGDEPCALANAVDVIGERWSFFVLREALAGVTRFGEFRDRLGVATDVLTVRLQRLTDAGVLQRREYRQPGQRARHEYVLTTAGNELAVIVVALQQWGEVHAPSRTPSSIVARGGDAQQIRAALVDEHGQAVDVERVRFDRDSHPA</sequence>
<accession>A0A3S3KUY0</accession>
<dbReference type="PROSITE" id="PS51118">
    <property type="entry name" value="HTH_HXLR"/>
    <property type="match status" value="1"/>
</dbReference>
<dbReference type="RefSeq" id="WP_128218721.1">
    <property type="nucleotide sequence ID" value="NZ_RBZY01000062.1"/>
</dbReference>
<evidence type="ECO:0000259" key="4">
    <source>
        <dbReference type="PROSITE" id="PS51118"/>
    </source>
</evidence>
<dbReference type="PANTHER" id="PTHR33204:SF18">
    <property type="entry name" value="TRANSCRIPTIONAL REGULATORY PROTEIN"/>
    <property type="match status" value="1"/>
</dbReference>
<comment type="caution">
    <text evidence="5">The sequence shown here is derived from an EMBL/GenBank/DDBJ whole genome shotgun (WGS) entry which is preliminary data.</text>
</comment>
<dbReference type="Gene3D" id="1.10.10.10">
    <property type="entry name" value="Winged helix-like DNA-binding domain superfamily/Winged helix DNA-binding domain"/>
    <property type="match status" value="1"/>
</dbReference>
<keyword evidence="3" id="KW-0804">Transcription</keyword>
<evidence type="ECO:0000256" key="2">
    <source>
        <dbReference type="ARBA" id="ARBA00023125"/>
    </source>
</evidence>
<name>A0A3S3KUY0_9MICO</name>
<dbReference type="SUPFAM" id="SSF46785">
    <property type="entry name" value="Winged helix' DNA-binding domain"/>
    <property type="match status" value="1"/>
</dbReference>
<dbReference type="Proteomes" id="UP000285970">
    <property type="component" value="Unassembled WGS sequence"/>
</dbReference>